<feature type="domain" description="EF-hand" evidence="4">
    <location>
        <begin position="89"/>
        <end position="124"/>
    </location>
</feature>
<dbReference type="CDD" id="cd00051">
    <property type="entry name" value="EFh"/>
    <property type="match status" value="1"/>
</dbReference>
<dbReference type="EMBL" id="CAJNDS010000070">
    <property type="protein sequence ID" value="CAE6943504.1"/>
    <property type="molecule type" value="Genomic_DNA"/>
</dbReference>
<dbReference type="Proteomes" id="UP000604046">
    <property type="component" value="Unassembled WGS sequence"/>
</dbReference>
<dbReference type="PROSITE" id="PS50222">
    <property type="entry name" value="EF_HAND_2"/>
    <property type="match status" value="1"/>
</dbReference>
<dbReference type="AlphaFoldDB" id="A0A812H702"/>
<accession>A0A812H702</accession>
<dbReference type="SUPFAM" id="SSF47473">
    <property type="entry name" value="EF-hand"/>
    <property type="match status" value="1"/>
</dbReference>
<dbReference type="FunFam" id="1.10.238.10:FF:000003">
    <property type="entry name" value="Calmodulin A"/>
    <property type="match status" value="1"/>
</dbReference>
<protein>
    <submittedName>
        <fullName evidence="5">CMD1 protein</fullName>
    </submittedName>
</protein>
<evidence type="ECO:0000256" key="2">
    <source>
        <dbReference type="ARBA" id="ARBA00022837"/>
    </source>
</evidence>
<dbReference type="InterPro" id="IPR018247">
    <property type="entry name" value="EF_Hand_1_Ca_BS"/>
</dbReference>
<dbReference type="PROSITE" id="PS00018">
    <property type="entry name" value="EF_HAND_1"/>
    <property type="match status" value="1"/>
</dbReference>
<feature type="region of interest" description="Disordered" evidence="3">
    <location>
        <begin position="168"/>
        <end position="197"/>
    </location>
</feature>
<dbReference type="SMART" id="SM00054">
    <property type="entry name" value="EFh"/>
    <property type="match status" value="2"/>
</dbReference>
<dbReference type="Gene3D" id="1.10.238.10">
    <property type="entry name" value="EF-hand"/>
    <property type="match status" value="1"/>
</dbReference>
<feature type="compositionally biased region" description="Acidic residues" evidence="3">
    <location>
        <begin position="170"/>
        <end position="189"/>
    </location>
</feature>
<keyword evidence="1" id="KW-0677">Repeat</keyword>
<keyword evidence="6" id="KW-1185">Reference proteome</keyword>
<organism evidence="5 6">
    <name type="scientific">Symbiodinium natans</name>
    <dbReference type="NCBI Taxonomy" id="878477"/>
    <lineage>
        <taxon>Eukaryota</taxon>
        <taxon>Sar</taxon>
        <taxon>Alveolata</taxon>
        <taxon>Dinophyceae</taxon>
        <taxon>Suessiales</taxon>
        <taxon>Symbiodiniaceae</taxon>
        <taxon>Symbiodinium</taxon>
    </lineage>
</organism>
<keyword evidence="2" id="KW-0106">Calcium</keyword>
<evidence type="ECO:0000313" key="5">
    <source>
        <dbReference type="EMBL" id="CAE6943504.1"/>
    </source>
</evidence>
<dbReference type="Pfam" id="PF13499">
    <property type="entry name" value="EF-hand_7"/>
    <property type="match status" value="1"/>
</dbReference>
<sequence>MPIIPGALPKYSTDPDEASPSTARDLKALATDPAARRDLQLTDGSPGGSNKSRNSDMRRRTTSKGKVQVAVPRLSLAVPDNEIAGLPGVRESHVKQAFQQMDFDGNGFVGVSELRYLLTVIGEEPTDNELDEMLSMLGGEGDGQVAYEDFRTLFAPTSAVMAELLSMAPQEEEEEAQDSTADVQDEEPDEIPRLEAPAQQLGLLKVMQARIKKEADGKRKAQRAMGGGPMGAMGTGLPGMPNQTGQPAPAVDPLLQSTAQKFTANAPPKHLTFMEYQEMKLEHEVQEKLRRDAESDSD</sequence>
<proteinExistence type="predicted"/>
<reference evidence="5" key="1">
    <citation type="submission" date="2021-02" db="EMBL/GenBank/DDBJ databases">
        <authorList>
            <person name="Dougan E. K."/>
            <person name="Rhodes N."/>
            <person name="Thang M."/>
            <person name="Chan C."/>
        </authorList>
    </citation>
    <scope>NUCLEOTIDE SEQUENCE</scope>
</reference>
<gene>
    <name evidence="5" type="primary">CMD1</name>
    <name evidence="5" type="ORF">SNAT2548_LOCUS1303</name>
</gene>
<evidence type="ECO:0000256" key="3">
    <source>
        <dbReference type="SAM" id="MobiDB-lite"/>
    </source>
</evidence>
<comment type="caution">
    <text evidence="5">The sequence shown here is derived from an EMBL/GenBank/DDBJ whole genome shotgun (WGS) entry which is preliminary data.</text>
</comment>
<evidence type="ECO:0000259" key="4">
    <source>
        <dbReference type="PROSITE" id="PS50222"/>
    </source>
</evidence>
<evidence type="ECO:0000313" key="6">
    <source>
        <dbReference type="Proteomes" id="UP000604046"/>
    </source>
</evidence>
<dbReference type="GO" id="GO:0005509">
    <property type="term" value="F:calcium ion binding"/>
    <property type="evidence" value="ECO:0007669"/>
    <property type="project" value="InterPro"/>
</dbReference>
<dbReference type="InterPro" id="IPR002048">
    <property type="entry name" value="EF_hand_dom"/>
</dbReference>
<dbReference type="InterPro" id="IPR011992">
    <property type="entry name" value="EF-hand-dom_pair"/>
</dbReference>
<evidence type="ECO:0000256" key="1">
    <source>
        <dbReference type="ARBA" id="ARBA00022737"/>
    </source>
</evidence>
<name>A0A812H702_9DINO</name>
<feature type="region of interest" description="Disordered" evidence="3">
    <location>
        <begin position="1"/>
        <end position="68"/>
    </location>
</feature>
<dbReference type="OrthoDB" id="435786at2759"/>